<dbReference type="Pfam" id="PF01464">
    <property type="entry name" value="SLT"/>
    <property type="match status" value="1"/>
</dbReference>
<dbReference type="EMBL" id="JBBLZC010000001">
    <property type="protein sequence ID" value="MEK0081809.1"/>
    <property type="molecule type" value="Genomic_DNA"/>
</dbReference>
<accession>A0ABU8XN38</accession>
<reference evidence="4 5" key="1">
    <citation type="submission" date="2024-01" db="EMBL/GenBank/DDBJ databases">
        <title>Multi-omics insights into the function and evolution of sodium benzoate biodegradation pathways in Benzoatithermus flavus gen. nov., sp. nov. from hot spring.</title>
        <authorList>
            <person name="Hu C.-J."/>
            <person name="Li W.-J."/>
        </authorList>
    </citation>
    <scope>NUCLEOTIDE SEQUENCE [LARGE SCALE GENOMIC DNA]</scope>
    <source>
        <strain evidence="4 5">SYSU G07066</strain>
    </source>
</reference>
<evidence type="ECO:0000256" key="2">
    <source>
        <dbReference type="SAM" id="SignalP"/>
    </source>
</evidence>
<evidence type="ECO:0000256" key="1">
    <source>
        <dbReference type="ARBA" id="ARBA00009387"/>
    </source>
</evidence>
<dbReference type="SUPFAM" id="SSF53955">
    <property type="entry name" value="Lysozyme-like"/>
    <property type="match status" value="1"/>
</dbReference>
<evidence type="ECO:0000259" key="3">
    <source>
        <dbReference type="Pfam" id="PF01464"/>
    </source>
</evidence>
<organism evidence="4 5">
    <name type="scientific">Benzoatithermus flavus</name>
    <dbReference type="NCBI Taxonomy" id="3108223"/>
    <lineage>
        <taxon>Bacteria</taxon>
        <taxon>Pseudomonadati</taxon>
        <taxon>Pseudomonadota</taxon>
        <taxon>Alphaproteobacteria</taxon>
        <taxon>Geminicoccales</taxon>
        <taxon>Geminicoccaceae</taxon>
        <taxon>Benzoatithermus</taxon>
    </lineage>
</organism>
<feature type="chain" id="PRO_5045531021" evidence="2">
    <location>
        <begin position="25"/>
        <end position="334"/>
    </location>
</feature>
<feature type="domain" description="Transglycosylase SLT" evidence="3">
    <location>
        <begin position="34"/>
        <end position="167"/>
    </location>
</feature>
<evidence type="ECO:0000313" key="5">
    <source>
        <dbReference type="Proteomes" id="UP001375743"/>
    </source>
</evidence>
<comment type="similarity">
    <text evidence="1">Belongs to the virb1 family.</text>
</comment>
<protein>
    <submittedName>
        <fullName evidence="4">Transglycosylase SLT domain-containing protein</fullName>
    </submittedName>
</protein>
<dbReference type="InterPro" id="IPR008258">
    <property type="entry name" value="Transglycosylase_SLT_dom_1"/>
</dbReference>
<sequence length="334" mass="35687">MRLVVLLLPLFLLAGPPVVRPALADDAELCAAAIRAAEASSRVPPGLLGAVALSESGRYDARRGRTAPWPWTVNSGGDGRYFATKAEAIAHVEGLQRSGRRNIDVGCMQINLMHHPGAFASLDEAFDPARNVAYGAGFLSRLRDSSPSWARAVERYHTAREEEGRAYREKVYDRWQEVRLGRAPELTGGREGVAPDVLRPRVSPPLQTAAARGFVRLLPAAGRIGEGRDAVPESMWGRIGPRSVAGLTSLRPAALPLRPATFPERRPSPAAPSRGAAGVSGRGVLELIPATGRADVLQPSPAPGARVVVPQSVRLPGSRLRLVSSRRVLIPVPP</sequence>
<dbReference type="InterPro" id="IPR023346">
    <property type="entry name" value="Lysozyme-like_dom_sf"/>
</dbReference>
<keyword evidence="2" id="KW-0732">Signal</keyword>
<gene>
    <name evidence="4" type="ORF">U1T56_01490</name>
</gene>
<dbReference type="Proteomes" id="UP001375743">
    <property type="component" value="Unassembled WGS sequence"/>
</dbReference>
<keyword evidence="5" id="KW-1185">Reference proteome</keyword>
<proteinExistence type="inferred from homology"/>
<feature type="signal peptide" evidence="2">
    <location>
        <begin position="1"/>
        <end position="24"/>
    </location>
</feature>
<name>A0ABU8XN38_9PROT</name>
<comment type="caution">
    <text evidence="4">The sequence shown here is derived from an EMBL/GenBank/DDBJ whole genome shotgun (WGS) entry which is preliminary data.</text>
</comment>
<evidence type="ECO:0000313" key="4">
    <source>
        <dbReference type="EMBL" id="MEK0081809.1"/>
    </source>
</evidence>